<dbReference type="InterPro" id="IPR042101">
    <property type="entry name" value="SRP54_N_sf"/>
</dbReference>
<evidence type="ECO:0000256" key="8">
    <source>
        <dbReference type="ARBA" id="ARBA00048027"/>
    </source>
</evidence>
<dbReference type="PANTHER" id="PTHR43134">
    <property type="entry name" value="SIGNAL RECOGNITION PARTICLE RECEPTOR SUBUNIT ALPHA"/>
    <property type="match status" value="1"/>
</dbReference>
<evidence type="ECO:0000256" key="4">
    <source>
        <dbReference type="ARBA" id="ARBA00022801"/>
    </source>
</evidence>
<evidence type="ECO:0000256" key="7">
    <source>
        <dbReference type="ARBA" id="ARBA00023170"/>
    </source>
</evidence>
<dbReference type="Proteomes" id="UP000472676">
    <property type="component" value="Unassembled WGS sequence"/>
</dbReference>
<dbReference type="FunFam" id="3.40.50.300:FF:000053">
    <property type="entry name" value="Signal recognition particle receptor FtsY"/>
    <property type="match status" value="1"/>
</dbReference>
<keyword evidence="1 9" id="KW-1003">Cell membrane</keyword>
<evidence type="ECO:0000256" key="6">
    <source>
        <dbReference type="ARBA" id="ARBA00023136"/>
    </source>
</evidence>
<feature type="domain" description="SRP54-type proteins GTP-binding" evidence="10">
    <location>
        <begin position="285"/>
        <end position="298"/>
    </location>
</feature>
<keyword evidence="3 9" id="KW-0547">Nucleotide-binding</keyword>
<evidence type="ECO:0000256" key="5">
    <source>
        <dbReference type="ARBA" id="ARBA00023134"/>
    </source>
</evidence>
<organism evidence="11 12">
    <name type="scientific">Solimonas terrae</name>
    <dbReference type="NCBI Taxonomy" id="1396819"/>
    <lineage>
        <taxon>Bacteria</taxon>
        <taxon>Pseudomonadati</taxon>
        <taxon>Pseudomonadota</taxon>
        <taxon>Gammaproteobacteria</taxon>
        <taxon>Nevskiales</taxon>
        <taxon>Nevskiaceae</taxon>
        <taxon>Solimonas</taxon>
    </lineage>
</organism>
<keyword evidence="7 9" id="KW-0675">Receptor</keyword>
<keyword evidence="12" id="KW-1185">Reference proteome</keyword>
<keyword evidence="4 9" id="KW-0378">Hydrolase</keyword>
<comment type="similarity">
    <text evidence="9">Belongs to the GTP-binding SRP family. FtsY subfamily.</text>
</comment>
<dbReference type="GO" id="GO:0006614">
    <property type="term" value="P:SRP-dependent cotranslational protein targeting to membrane"/>
    <property type="evidence" value="ECO:0007669"/>
    <property type="project" value="InterPro"/>
</dbReference>
<dbReference type="EMBL" id="JAAMOW010000004">
    <property type="protein sequence ID" value="NGY05085.1"/>
    <property type="molecule type" value="Genomic_DNA"/>
</dbReference>
<sequence length="313" mass="33662">MSDSDTAAQAGLLRKLRSRLNKGDSWLTRDLGTLFSADKLTPDALEEIETRLLLADAGIDATEWLMTRLQNEVNAGRVRNPQQLRAALKKSLIELLAPIAKPLVMPAFIKPFILFVAGVNGVGKTTTIGKLAARYKSEGKRVLLAAGDTFRAAAVQQLQTWADRSGVPLLSQGEGADSASVIFDAVQSAKSRDFDLVIADTAGRLHTQAHLMDELRKIKRVVQKHDPYAPHEVLLVVDATTGGNALTQAIQFHEAIGLTGLVITKLDGTAKGGILLAIARRLALPVRFIGLGEALDDLQVFDAEAYADALIGE</sequence>
<dbReference type="InterPro" id="IPR027417">
    <property type="entry name" value="P-loop_NTPase"/>
</dbReference>
<dbReference type="InterPro" id="IPR000897">
    <property type="entry name" value="SRP54_GTPase_dom"/>
</dbReference>
<dbReference type="SMART" id="SM00382">
    <property type="entry name" value="AAA"/>
    <property type="match status" value="1"/>
</dbReference>
<feature type="binding site" evidence="9">
    <location>
        <begin position="200"/>
        <end position="204"/>
    </location>
    <ligand>
        <name>GTP</name>
        <dbReference type="ChEBI" id="CHEBI:37565"/>
    </ligand>
</feature>
<gene>
    <name evidence="9 11" type="primary">ftsY</name>
    <name evidence="11" type="ORF">G7Y85_09925</name>
</gene>
<dbReference type="SMART" id="SM00963">
    <property type="entry name" value="SRP54_N"/>
    <property type="match status" value="1"/>
</dbReference>
<comment type="function">
    <text evidence="9">Involved in targeting and insertion of nascent membrane proteins into the cytoplasmic membrane. Acts as a receptor for the complex formed by the signal recognition particle (SRP) and the ribosome-nascent chain (RNC). Interaction with SRP-RNC leads to the transfer of the RNC complex to the Sec translocase for insertion into the membrane, the hydrolysis of GTP by both Ffh and FtsY, and the dissociation of the SRP-FtsY complex into the individual components.</text>
</comment>
<name>A0A6M2BS78_9GAMM</name>
<dbReference type="PANTHER" id="PTHR43134:SF1">
    <property type="entry name" value="SIGNAL RECOGNITION PARTICLE RECEPTOR SUBUNIT ALPHA"/>
    <property type="match status" value="1"/>
</dbReference>
<accession>A0A6M2BS78</accession>
<dbReference type="HAMAP" id="MF_00920">
    <property type="entry name" value="FtsY"/>
    <property type="match status" value="1"/>
</dbReference>
<dbReference type="Pfam" id="PF02881">
    <property type="entry name" value="SRP54_N"/>
    <property type="match status" value="1"/>
</dbReference>
<dbReference type="NCBIfam" id="TIGR00064">
    <property type="entry name" value="ftsY"/>
    <property type="match status" value="1"/>
</dbReference>
<dbReference type="SMART" id="SM00962">
    <property type="entry name" value="SRP54"/>
    <property type="match status" value="1"/>
</dbReference>
<dbReference type="CDD" id="cd17874">
    <property type="entry name" value="FtsY"/>
    <property type="match status" value="1"/>
</dbReference>
<evidence type="ECO:0000313" key="11">
    <source>
        <dbReference type="EMBL" id="NGY05085.1"/>
    </source>
</evidence>
<comment type="catalytic activity">
    <reaction evidence="8 9">
        <text>GTP + H2O = GDP + phosphate + H(+)</text>
        <dbReference type="Rhea" id="RHEA:19669"/>
        <dbReference type="ChEBI" id="CHEBI:15377"/>
        <dbReference type="ChEBI" id="CHEBI:15378"/>
        <dbReference type="ChEBI" id="CHEBI:37565"/>
        <dbReference type="ChEBI" id="CHEBI:43474"/>
        <dbReference type="ChEBI" id="CHEBI:58189"/>
        <dbReference type="EC" id="3.6.5.4"/>
    </reaction>
</comment>
<evidence type="ECO:0000256" key="9">
    <source>
        <dbReference type="HAMAP-Rule" id="MF_00920"/>
    </source>
</evidence>
<dbReference type="EC" id="3.6.5.4" evidence="9"/>
<dbReference type="AlphaFoldDB" id="A0A6M2BS78"/>
<dbReference type="InterPro" id="IPR003593">
    <property type="entry name" value="AAA+_ATPase"/>
</dbReference>
<proteinExistence type="inferred from homology"/>
<keyword evidence="5 9" id="KW-0342">GTP-binding</keyword>
<protein>
    <recommendedName>
        <fullName evidence="9">Signal recognition particle receptor FtsY</fullName>
        <shortName evidence="9">SRP receptor</shortName>
        <ecNumber evidence="9">3.6.5.4</ecNumber>
    </recommendedName>
</protein>
<evidence type="ECO:0000256" key="1">
    <source>
        <dbReference type="ARBA" id="ARBA00022475"/>
    </source>
</evidence>
<evidence type="ECO:0000256" key="3">
    <source>
        <dbReference type="ARBA" id="ARBA00022741"/>
    </source>
</evidence>
<dbReference type="GO" id="GO:0005886">
    <property type="term" value="C:plasma membrane"/>
    <property type="evidence" value="ECO:0007669"/>
    <property type="project" value="UniProtKB-SubCell"/>
</dbReference>
<dbReference type="InterPro" id="IPR004390">
    <property type="entry name" value="SR_rcpt_FtsY"/>
</dbReference>
<dbReference type="Gene3D" id="1.20.120.140">
    <property type="entry name" value="Signal recognition particle SRP54, nucleotide-binding domain"/>
    <property type="match status" value="1"/>
</dbReference>
<comment type="caution">
    <text evidence="11">The sequence shown here is derived from an EMBL/GenBank/DDBJ whole genome shotgun (WGS) entry which is preliminary data.</text>
</comment>
<evidence type="ECO:0000256" key="2">
    <source>
        <dbReference type="ARBA" id="ARBA00022490"/>
    </source>
</evidence>
<dbReference type="GO" id="GO:0005737">
    <property type="term" value="C:cytoplasm"/>
    <property type="evidence" value="ECO:0007669"/>
    <property type="project" value="UniProtKB-SubCell"/>
</dbReference>
<evidence type="ECO:0000313" key="12">
    <source>
        <dbReference type="Proteomes" id="UP000472676"/>
    </source>
</evidence>
<dbReference type="InterPro" id="IPR013822">
    <property type="entry name" value="Signal_recog_particl_SRP54_hlx"/>
</dbReference>
<comment type="subunit">
    <text evidence="9">Part of the signal recognition particle protein translocation system, which is composed of SRP and FtsY. SRP is a ribonucleoprotein composed of Ffh and a 4.5S RNA molecule.</text>
</comment>
<feature type="binding site" evidence="9">
    <location>
        <begin position="118"/>
        <end position="125"/>
    </location>
    <ligand>
        <name>GTP</name>
        <dbReference type="ChEBI" id="CHEBI:37565"/>
    </ligand>
</feature>
<keyword evidence="6 9" id="KW-0472">Membrane</keyword>
<dbReference type="PROSITE" id="PS00300">
    <property type="entry name" value="SRP54"/>
    <property type="match status" value="1"/>
</dbReference>
<evidence type="ECO:0000259" key="10">
    <source>
        <dbReference type="PROSITE" id="PS00300"/>
    </source>
</evidence>
<dbReference type="GO" id="GO:0003924">
    <property type="term" value="F:GTPase activity"/>
    <property type="evidence" value="ECO:0007669"/>
    <property type="project" value="UniProtKB-UniRule"/>
</dbReference>
<dbReference type="RefSeq" id="WP_166255706.1">
    <property type="nucleotide sequence ID" value="NZ_JAAMOW010000004.1"/>
</dbReference>
<feature type="binding site" evidence="9">
    <location>
        <begin position="264"/>
        <end position="267"/>
    </location>
    <ligand>
        <name>GTP</name>
        <dbReference type="ChEBI" id="CHEBI:37565"/>
    </ligand>
</feature>
<dbReference type="Gene3D" id="3.40.50.300">
    <property type="entry name" value="P-loop containing nucleotide triphosphate hydrolases"/>
    <property type="match status" value="1"/>
</dbReference>
<comment type="subcellular location">
    <subcellularLocation>
        <location evidence="9">Cell membrane</location>
        <topology evidence="9">Peripheral membrane protein</topology>
        <orientation evidence="9">Cytoplasmic side</orientation>
    </subcellularLocation>
    <subcellularLocation>
        <location evidence="9">Cytoplasm</location>
    </subcellularLocation>
</comment>
<dbReference type="GO" id="GO:0005047">
    <property type="term" value="F:signal recognition particle binding"/>
    <property type="evidence" value="ECO:0007669"/>
    <property type="project" value="TreeGrafter"/>
</dbReference>
<dbReference type="SUPFAM" id="SSF52540">
    <property type="entry name" value="P-loop containing nucleoside triphosphate hydrolases"/>
    <property type="match status" value="1"/>
</dbReference>
<dbReference type="Pfam" id="PF00448">
    <property type="entry name" value="SRP54"/>
    <property type="match status" value="1"/>
</dbReference>
<dbReference type="InterPro" id="IPR036225">
    <property type="entry name" value="SRP/SRP_N"/>
</dbReference>
<dbReference type="SUPFAM" id="SSF47364">
    <property type="entry name" value="Domain of the SRP/SRP receptor G-proteins"/>
    <property type="match status" value="1"/>
</dbReference>
<reference evidence="11 12" key="1">
    <citation type="journal article" date="2014" name="Int. J. Syst. Evol. Microbiol.">
        <title>Solimonas terrae sp. nov., isolated from soil.</title>
        <authorList>
            <person name="Kim S.J."/>
            <person name="Moon J.Y."/>
            <person name="Weon H.Y."/>
            <person name="Ahn J.H."/>
            <person name="Chen W.M."/>
            <person name="Kwon S.W."/>
        </authorList>
    </citation>
    <scope>NUCLEOTIDE SEQUENCE [LARGE SCALE GENOMIC DNA]</scope>
    <source>
        <strain evidence="11 12">KIS83-12</strain>
    </source>
</reference>
<keyword evidence="2 9" id="KW-0963">Cytoplasm</keyword>
<dbReference type="GO" id="GO:0005525">
    <property type="term" value="F:GTP binding"/>
    <property type="evidence" value="ECO:0007669"/>
    <property type="project" value="UniProtKB-UniRule"/>
</dbReference>